<evidence type="ECO:0000256" key="4">
    <source>
        <dbReference type="ARBA" id="ARBA00023163"/>
    </source>
</evidence>
<dbReference type="CDD" id="cd05466">
    <property type="entry name" value="PBP2_LTTR_substrate"/>
    <property type="match status" value="1"/>
</dbReference>
<gene>
    <name evidence="6" type="ORF">LKD32_10220</name>
</gene>
<dbReference type="GO" id="GO:0003677">
    <property type="term" value="F:DNA binding"/>
    <property type="evidence" value="ECO:0007669"/>
    <property type="project" value="UniProtKB-KW"/>
</dbReference>
<comment type="caution">
    <text evidence="6">The sequence shown here is derived from an EMBL/GenBank/DDBJ whole genome shotgun (WGS) entry which is preliminary data.</text>
</comment>
<dbReference type="AlphaFoldDB" id="A0AAE3ATM7"/>
<evidence type="ECO:0000313" key="6">
    <source>
        <dbReference type="EMBL" id="MCC2165245.1"/>
    </source>
</evidence>
<name>A0AAE3ATM7_9FIRM</name>
<protein>
    <submittedName>
        <fullName evidence="6">LysR family transcriptional regulator</fullName>
    </submittedName>
</protein>
<keyword evidence="2" id="KW-0805">Transcription regulation</keyword>
<dbReference type="SUPFAM" id="SSF46785">
    <property type="entry name" value="Winged helix' DNA-binding domain"/>
    <property type="match status" value="2"/>
</dbReference>
<dbReference type="SUPFAM" id="SSF53850">
    <property type="entry name" value="Periplasmic binding protein-like II"/>
    <property type="match status" value="1"/>
</dbReference>
<accession>A0AAE3ATM7</accession>
<keyword evidence="3" id="KW-0238">DNA-binding</keyword>
<keyword evidence="4" id="KW-0804">Transcription</keyword>
<evidence type="ECO:0000313" key="7">
    <source>
        <dbReference type="Proteomes" id="UP001198962"/>
    </source>
</evidence>
<dbReference type="InterPro" id="IPR000847">
    <property type="entry name" value="LysR_HTH_N"/>
</dbReference>
<dbReference type="Pfam" id="PF00126">
    <property type="entry name" value="HTH_1"/>
    <property type="match status" value="2"/>
</dbReference>
<dbReference type="Pfam" id="PF03466">
    <property type="entry name" value="LysR_substrate"/>
    <property type="match status" value="1"/>
</dbReference>
<dbReference type="GO" id="GO:0003700">
    <property type="term" value="F:DNA-binding transcription factor activity"/>
    <property type="evidence" value="ECO:0007669"/>
    <property type="project" value="InterPro"/>
</dbReference>
<evidence type="ECO:0000256" key="1">
    <source>
        <dbReference type="ARBA" id="ARBA00009437"/>
    </source>
</evidence>
<organism evidence="6 7">
    <name type="scientific">Brotaphodocola catenula</name>
    <dbReference type="NCBI Taxonomy" id="2885361"/>
    <lineage>
        <taxon>Bacteria</taxon>
        <taxon>Bacillati</taxon>
        <taxon>Bacillota</taxon>
        <taxon>Clostridia</taxon>
        <taxon>Lachnospirales</taxon>
        <taxon>Lachnospiraceae</taxon>
        <taxon>Brotaphodocola</taxon>
    </lineage>
</organism>
<feature type="domain" description="HTH lysR-type" evidence="5">
    <location>
        <begin position="99"/>
        <end position="149"/>
    </location>
</feature>
<dbReference type="InterPro" id="IPR036390">
    <property type="entry name" value="WH_DNA-bd_sf"/>
</dbReference>
<dbReference type="Gene3D" id="3.40.190.290">
    <property type="match status" value="1"/>
</dbReference>
<dbReference type="RefSeq" id="WP_308451605.1">
    <property type="nucleotide sequence ID" value="NZ_JAJEPU010000029.1"/>
</dbReference>
<dbReference type="Gene3D" id="1.10.10.10">
    <property type="entry name" value="Winged helix-like DNA-binding domain superfamily/Winged helix DNA-binding domain"/>
    <property type="match status" value="2"/>
</dbReference>
<dbReference type="PROSITE" id="PS50931">
    <property type="entry name" value="HTH_LYSR"/>
    <property type="match status" value="2"/>
</dbReference>
<reference evidence="6" key="1">
    <citation type="submission" date="2021-10" db="EMBL/GenBank/DDBJ databases">
        <title>Anaerobic single-cell dispensing facilitates the cultivation of human gut bacteria.</title>
        <authorList>
            <person name="Afrizal A."/>
        </authorList>
    </citation>
    <scope>NUCLEOTIDE SEQUENCE</scope>
    <source>
        <strain evidence="6">CLA-AA-H274</strain>
    </source>
</reference>
<dbReference type="GO" id="GO:0005829">
    <property type="term" value="C:cytosol"/>
    <property type="evidence" value="ECO:0007669"/>
    <property type="project" value="TreeGrafter"/>
</dbReference>
<dbReference type="PRINTS" id="PR00039">
    <property type="entry name" value="HTHLYSR"/>
</dbReference>
<dbReference type="Proteomes" id="UP001198962">
    <property type="component" value="Unassembled WGS sequence"/>
</dbReference>
<dbReference type="PANTHER" id="PTHR30419">
    <property type="entry name" value="HTH-TYPE TRANSCRIPTIONAL REGULATOR YBHD"/>
    <property type="match status" value="1"/>
</dbReference>
<keyword evidence="7" id="KW-1185">Reference proteome</keyword>
<dbReference type="InterPro" id="IPR050950">
    <property type="entry name" value="HTH-type_LysR_regulators"/>
</dbReference>
<feature type="domain" description="HTH lysR-type" evidence="5">
    <location>
        <begin position="1"/>
        <end position="58"/>
    </location>
</feature>
<dbReference type="EMBL" id="JAJEPU010000029">
    <property type="protein sequence ID" value="MCC2165245.1"/>
    <property type="molecule type" value="Genomic_DNA"/>
</dbReference>
<sequence>MNERQLRYLETIAEQGSIQKASSLLKRDASTLNRVVRSVGEELGVTLFRRSHSGVVPTPEGEVVLAFGRRIREIFMKIRTLGNIETSYLREWTESDVCYLIEIRQQKNISRAADELFIAQPSLSQAVIQIEESLGISLFLRTSEGVEETVAGGSILDQLEQVQALSRQMRVELEAYQQMKKGILTVGIPVNLAAYVLPAVLPEFSELYPGIQVKFRENNSMELERLLFQKKVDFCVMHFQEESPGLQYEKFLEDPFYLVLPMSWHGRFPFQKNQPLTAVQISLLAQEPFILVESRQKLRLVGDQILNCAGIIPDVRYVSKSMETTKRLVAAGLGATFLPRSYLTLFSGTEGLEYFPIDRSVHALWQLVAAYRKEEELPLSARKFLEISKREMEKGL</sequence>
<evidence type="ECO:0000256" key="2">
    <source>
        <dbReference type="ARBA" id="ARBA00023015"/>
    </source>
</evidence>
<dbReference type="InterPro" id="IPR005119">
    <property type="entry name" value="LysR_subst-bd"/>
</dbReference>
<comment type="similarity">
    <text evidence="1">Belongs to the LysR transcriptional regulatory family.</text>
</comment>
<evidence type="ECO:0000259" key="5">
    <source>
        <dbReference type="PROSITE" id="PS50931"/>
    </source>
</evidence>
<proteinExistence type="inferred from homology"/>
<dbReference type="InterPro" id="IPR036388">
    <property type="entry name" value="WH-like_DNA-bd_sf"/>
</dbReference>
<evidence type="ECO:0000256" key="3">
    <source>
        <dbReference type="ARBA" id="ARBA00023125"/>
    </source>
</evidence>